<evidence type="ECO:0008006" key="4">
    <source>
        <dbReference type="Google" id="ProtNLM"/>
    </source>
</evidence>
<organism evidence="2 3">
    <name type="scientific">Candidatus Accumulibacter adjunctus</name>
    <dbReference type="NCBI Taxonomy" id="1454001"/>
    <lineage>
        <taxon>Bacteria</taxon>
        <taxon>Pseudomonadati</taxon>
        <taxon>Pseudomonadota</taxon>
        <taxon>Betaproteobacteria</taxon>
        <taxon>Candidatus Accumulibacter</taxon>
    </lineage>
</organism>
<protein>
    <recommendedName>
        <fullName evidence="4">Transmembrane protein</fullName>
    </recommendedName>
</protein>
<feature type="transmembrane region" description="Helical" evidence="1">
    <location>
        <begin position="44"/>
        <end position="68"/>
    </location>
</feature>
<keyword evidence="1" id="KW-0812">Transmembrane</keyword>
<evidence type="ECO:0000313" key="3">
    <source>
        <dbReference type="Proteomes" id="UP000020218"/>
    </source>
</evidence>
<evidence type="ECO:0000313" key="2">
    <source>
        <dbReference type="EMBL" id="EXI67957.1"/>
    </source>
</evidence>
<keyword evidence="1" id="KW-0472">Membrane</keyword>
<name>A0A011NTQ1_9PROT</name>
<proteinExistence type="predicted"/>
<keyword evidence="3" id="KW-1185">Reference proteome</keyword>
<gene>
    <name evidence="2" type="ORF">AW08_01562</name>
</gene>
<dbReference type="AlphaFoldDB" id="A0A011NTQ1"/>
<accession>A0A011NTQ1</accession>
<dbReference type="EMBL" id="JFAX01000007">
    <property type="protein sequence ID" value="EXI67957.1"/>
    <property type="molecule type" value="Genomic_DNA"/>
</dbReference>
<comment type="caution">
    <text evidence="2">The sequence shown here is derived from an EMBL/GenBank/DDBJ whole genome shotgun (WGS) entry which is preliminary data.</text>
</comment>
<sequence>MRLVIWVLWPAFVAAAIAEAIFFTLIDPAQLYLLGQRVEWSAMATYSTGFFLFWLVCIGSSLMTYWMMPDVAKEALRQAAGERVDLARRQRRQEEDAPRGGG</sequence>
<dbReference type="Proteomes" id="UP000020218">
    <property type="component" value="Unassembled WGS sequence"/>
</dbReference>
<dbReference type="STRING" id="1454001.AW08_01562"/>
<dbReference type="PATRIC" id="fig|1454001.3.peg.1641"/>
<keyword evidence="1" id="KW-1133">Transmembrane helix</keyword>
<reference evidence="2" key="1">
    <citation type="submission" date="2014-02" db="EMBL/GenBank/DDBJ databases">
        <title>Expanding our view of genomic diversity in Candidatus Accumulibacter clades.</title>
        <authorList>
            <person name="Skennerton C.T."/>
            <person name="Barr J.J."/>
            <person name="Slater F.R."/>
            <person name="Bond P.L."/>
            <person name="Tyson G.W."/>
        </authorList>
    </citation>
    <scope>NUCLEOTIDE SEQUENCE [LARGE SCALE GENOMIC DNA]</scope>
</reference>
<evidence type="ECO:0000256" key="1">
    <source>
        <dbReference type="SAM" id="Phobius"/>
    </source>
</evidence>